<feature type="transmembrane region" description="Helical" evidence="6">
    <location>
        <begin position="397"/>
        <end position="418"/>
    </location>
</feature>
<feature type="transmembrane region" description="Helical" evidence="6">
    <location>
        <begin position="59"/>
        <end position="81"/>
    </location>
</feature>
<proteinExistence type="predicted"/>
<dbReference type="PIRSF" id="PIRSF006060">
    <property type="entry name" value="AA_transporter"/>
    <property type="match status" value="1"/>
</dbReference>
<name>A0A840N7V3_9BRAD</name>
<dbReference type="AlphaFoldDB" id="A0A840N7V3"/>
<dbReference type="Gene3D" id="1.20.1740.10">
    <property type="entry name" value="Amino acid/polyamine transporter I"/>
    <property type="match status" value="1"/>
</dbReference>
<dbReference type="RefSeq" id="WP_184090722.1">
    <property type="nucleotide sequence ID" value="NZ_JACHIJ010000014.1"/>
</dbReference>
<evidence type="ECO:0000256" key="2">
    <source>
        <dbReference type="ARBA" id="ARBA00022475"/>
    </source>
</evidence>
<feature type="transmembrane region" description="Helical" evidence="6">
    <location>
        <begin position="287"/>
        <end position="306"/>
    </location>
</feature>
<keyword evidence="4 6" id="KW-1133">Transmembrane helix</keyword>
<evidence type="ECO:0000313" key="7">
    <source>
        <dbReference type="EMBL" id="MBB5055280.1"/>
    </source>
</evidence>
<feature type="transmembrane region" description="Helical" evidence="6">
    <location>
        <begin position="102"/>
        <end position="129"/>
    </location>
</feature>
<organism evidence="7 8">
    <name type="scientific">Afipia massiliensis</name>
    <dbReference type="NCBI Taxonomy" id="211460"/>
    <lineage>
        <taxon>Bacteria</taxon>
        <taxon>Pseudomonadati</taxon>
        <taxon>Pseudomonadota</taxon>
        <taxon>Alphaproteobacteria</taxon>
        <taxon>Hyphomicrobiales</taxon>
        <taxon>Nitrobacteraceae</taxon>
        <taxon>Afipia</taxon>
    </lineage>
</organism>
<dbReference type="EMBL" id="JACHIJ010000014">
    <property type="protein sequence ID" value="MBB5055280.1"/>
    <property type="molecule type" value="Genomic_DNA"/>
</dbReference>
<feature type="transmembrane region" description="Helical" evidence="6">
    <location>
        <begin position="327"/>
        <end position="354"/>
    </location>
</feature>
<keyword evidence="5 6" id="KW-0472">Membrane</keyword>
<feature type="transmembrane region" description="Helical" evidence="6">
    <location>
        <begin position="243"/>
        <end position="267"/>
    </location>
</feature>
<evidence type="ECO:0000256" key="6">
    <source>
        <dbReference type="SAM" id="Phobius"/>
    </source>
</evidence>
<keyword evidence="2" id="KW-1003">Cell membrane</keyword>
<feature type="transmembrane region" description="Helical" evidence="6">
    <location>
        <begin position="32"/>
        <end position="53"/>
    </location>
</feature>
<comment type="caution">
    <text evidence="7">The sequence shown here is derived from an EMBL/GenBank/DDBJ whole genome shotgun (WGS) entry which is preliminary data.</text>
</comment>
<evidence type="ECO:0000256" key="3">
    <source>
        <dbReference type="ARBA" id="ARBA00022692"/>
    </source>
</evidence>
<dbReference type="PANTHER" id="PTHR42770">
    <property type="entry name" value="AMINO ACID TRANSPORTER-RELATED"/>
    <property type="match status" value="1"/>
</dbReference>
<feature type="transmembrane region" description="Helical" evidence="6">
    <location>
        <begin position="166"/>
        <end position="185"/>
    </location>
</feature>
<dbReference type="InterPro" id="IPR002293">
    <property type="entry name" value="AA/rel_permease1"/>
</dbReference>
<dbReference type="GO" id="GO:0022857">
    <property type="term" value="F:transmembrane transporter activity"/>
    <property type="evidence" value="ECO:0007669"/>
    <property type="project" value="InterPro"/>
</dbReference>
<gene>
    <name evidence="7" type="ORF">HNQ36_005291</name>
</gene>
<reference evidence="7 8" key="1">
    <citation type="submission" date="2020-08" db="EMBL/GenBank/DDBJ databases">
        <title>Genomic Encyclopedia of Type Strains, Phase IV (KMG-IV): sequencing the most valuable type-strain genomes for metagenomic binning, comparative biology and taxonomic classification.</title>
        <authorList>
            <person name="Goeker M."/>
        </authorList>
    </citation>
    <scope>NUCLEOTIDE SEQUENCE [LARGE SCALE GENOMIC DNA]</scope>
    <source>
        <strain evidence="7 8">DSM 17498</strain>
    </source>
</reference>
<keyword evidence="3 6" id="KW-0812">Transmembrane</keyword>
<evidence type="ECO:0000313" key="8">
    <source>
        <dbReference type="Proteomes" id="UP000521227"/>
    </source>
</evidence>
<feature type="transmembrane region" description="Helical" evidence="6">
    <location>
        <begin position="205"/>
        <end position="222"/>
    </location>
</feature>
<dbReference type="Pfam" id="PF13520">
    <property type="entry name" value="AA_permease_2"/>
    <property type="match status" value="1"/>
</dbReference>
<evidence type="ECO:0000256" key="1">
    <source>
        <dbReference type="ARBA" id="ARBA00004651"/>
    </source>
</evidence>
<feature type="transmembrane region" description="Helical" evidence="6">
    <location>
        <begin position="141"/>
        <end position="159"/>
    </location>
</feature>
<feature type="transmembrane region" description="Helical" evidence="6">
    <location>
        <begin position="366"/>
        <end position="385"/>
    </location>
</feature>
<dbReference type="GO" id="GO:0005886">
    <property type="term" value="C:plasma membrane"/>
    <property type="evidence" value="ECO:0007669"/>
    <property type="project" value="UniProtKB-SubCell"/>
</dbReference>
<dbReference type="InterPro" id="IPR050367">
    <property type="entry name" value="APC_superfamily"/>
</dbReference>
<evidence type="ECO:0000256" key="5">
    <source>
        <dbReference type="ARBA" id="ARBA00023136"/>
    </source>
</evidence>
<dbReference type="PANTHER" id="PTHR42770:SF11">
    <property type="entry name" value="INNER MEMBRANE TRANSPORT PROTEIN YBAT"/>
    <property type="match status" value="1"/>
</dbReference>
<accession>A0A840N7V3</accession>
<protein>
    <submittedName>
        <fullName evidence="7">Amino acid transporter</fullName>
    </submittedName>
</protein>
<evidence type="ECO:0000256" key="4">
    <source>
        <dbReference type="ARBA" id="ARBA00022989"/>
    </source>
</evidence>
<dbReference type="Proteomes" id="UP000521227">
    <property type="component" value="Unassembled WGS sequence"/>
</dbReference>
<sequence length="419" mass="43417">MTGHPPQALAGTPSNAPVAPTMLKRRLGLPLLVLYGTGITVGAGIYVLIGAVAGHAGVYAPWSFLLAAAIMALTVASYIELSTRFPVSAGEAAYVKAAFESRLLSILIGLLTIGIATVSSAAVALGSAGYIQQFLDWPRELIVIAVVVLLGAVAAWGILESVVLASLFTLIEVGGLVAIIAFAVYSDVPIGAALSNVPPLEVTTLSGIAFGTLLAFFAFIGFEDLVNVVEEAEQPYRDIPRAMVLTLLISTALYVLVAAVAVCTVSIERLALSPAPLSLVFRAVAEVNPRTISLIAIVATLNTILAQMTMASRVIYGLARSGDFPQVLARVSAATGTPVVATLLIVACVIPLALSVPFAWLAEGTSLATLVVFASVNIALLRLRYRGVLSAEPHVSVPIWVPGLGVIACLAMIASSLLR</sequence>
<comment type="subcellular location">
    <subcellularLocation>
        <location evidence="1">Cell membrane</location>
        <topology evidence="1">Multi-pass membrane protein</topology>
    </subcellularLocation>
</comment>